<accession>A0A554SDE0</accession>
<protein>
    <submittedName>
        <fullName evidence="3">Alpha/beta hydrolase</fullName>
    </submittedName>
</protein>
<dbReference type="AlphaFoldDB" id="A0A554SDE0"/>
<proteinExistence type="predicted"/>
<dbReference type="PRINTS" id="PR00412">
    <property type="entry name" value="EPOXHYDRLASE"/>
</dbReference>
<dbReference type="Gene3D" id="3.40.50.1820">
    <property type="entry name" value="alpha/beta hydrolase"/>
    <property type="match status" value="1"/>
</dbReference>
<dbReference type="GO" id="GO:0016787">
    <property type="term" value="F:hydrolase activity"/>
    <property type="evidence" value="ECO:0007669"/>
    <property type="project" value="UniProtKB-KW"/>
</dbReference>
<dbReference type="RefSeq" id="WP_143912808.1">
    <property type="nucleotide sequence ID" value="NZ_VLNT01000004.1"/>
</dbReference>
<dbReference type="Pfam" id="PF00561">
    <property type="entry name" value="Abhydrolase_1"/>
    <property type="match status" value="1"/>
</dbReference>
<name>A0A554SDE0_9ACTN</name>
<comment type="caution">
    <text evidence="3">The sequence shown here is derived from an EMBL/GenBank/DDBJ whole genome shotgun (WGS) entry which is preliminary data.</text>
</comment>
<dbReference type="OrthoDB" id="2987348at2"/>
<dbReference type="PANTHER" id="PTHR43329">
    <property type="entry name" value="EPOXIDE HYDROLASE"/>
    <property type="match status" value="1"/>
</dbReference>
<dbReference type="PRINTS" id="PR00111">
    <property type="entry name" value="ABHYDROLASE"/>
</dbReference>
<dbReference type="EMBL" id="VLNT01000004">
    <property type="protein sequence ID" value="TSD64367.1"/>
    <property type="molecule type" value="Genomic_DNA"/>
</dbReference>
<evidence type="ECO:0000259" key="2">
    <source>
        <dbReference type="Pfam" id="PF00561"/>
    </source>
</evidence>
<dbReference type="InterPro" id="IPR029058">
    <property type="entry name" value="AB_hydrolase_fold"/>
</dbReference>
<organism evidence="3 4">
    <name type="scientific">Aeromicrobium piscarium</name>
    <dbReference type="NCBI Taxonomy" id="2590901"/>
    <lineage>
        <taxon>Bacteria</taxon>
        <taxon>Bacillati</taxon>
        <taxon>Actinomycetota</taxon>
        <taxon>Actinomycetes</taxon>
        <taxon>Propionibacteriales</taxon>
        <taxon>Nocardioidaceae</taxon>
        <taxon>Aeromicrobium</taxon>
    </lineage>
</organism>
<feature type="domain" description="AB hydrolase-1" evidence="2">
    <location>
        <begin position="34"/>
        <end position="278"/>
    </location>
</feature>
<gene>
    <name evidence="3" type="ORF">FNM00_07460</name>
</gene>
<dbReference type="InterPro" id="IPR000639">
    <property type="entry name" value="Epox_hydrolase-like"/>
</dbReference>
<sequence>MVEPPALRDVIHRDVLVGDVRLHIAEAGTEHEGPALVLVHGWPQHWWIWRDVLPRLAQRHHVIAVDLRGHGWSEAVPPEDGAYDKRVIARELLNLCETLGLDRPVLVGHDWGGWVSLLAASIAPDRVRGVVATAIIAPWAPIPWRDLWRFAYQLVAGGPLGYAAHRRFKQRFLRLVFKLGAGGGRRLTTDEKKVYLVRYRDPARARAGVAMYRQFLLNEMPDLRRGHYANRPPADLPVLLLPGRDDGVLTPRLVRRAEGPSVEVRTVENAGHWVPEQRPDALAEHVEGFVAALAD</sequence>
<keyword evidence="1 3" id="KW-0378">Hydrolase</keyword>
<evidence type="ECO:0000256" key="1">
    <source>
        <dbReference type="ARBA" id="ARBA00022801"/>
    </source>
</evidence>
<dbReference type="SUPFAM" id="SSF53474">
    <property type="entry name" value="alpha/beta-Hydrolases"/>
    <property type="match status" value="1"/>
</dbReference>
<keyword evidence="4" id="KW-1185">Reference proteome</keyword>
<evidence type="ECO:0000313" key="3">
    <source>
        <dbReference type="EMBL" id="TSD64367.1"/>
    </source>
</evidence>
<dbReference type="Proteomes" id="UP000316988">
    <property type="component" value="Unassembled WGS sequence"/>
</dbReference>
<dbReference type="InterPro" id="IPR000073">
    <property type="entry name" value="AB_hydrolase_1"/>
</dbReference>
<reference evidence="3 4" key="1">
    <citation type="submission" date="2019-07" db="EMBL/GenBank/DDBJ databases">
        <authorList>
            <person name="Zhao L.H."/>
        </authorList>
    </citation>
    <scope>NUCLEOTIDE SEQUENCE [LARGE SCALE GENOMIC DNA]</scope>
    <source>
        <strain evidence="3 4">Co35</strain>
    </source>
</reference>
<evidence type="ECO:0000313" key="4">
    <source>
        <dbReference type="Proteomes" id="UP000316988"/>
    </source>
</evidence>